<dbReference type="Gene3D" id="3.40.50.300">
    <property type="entry name" value="P-loop containing nucleotide triphosphate hydrolases"/>
    <property type="match status" value="1"/>
</dbReference>
<evidence type="ECO:0000256" key="9">
    <source>
        <dbReference type="SAM" id="Phobius"/>
    </source>
</evidence>
<sequence length="616" mass="68339">MRLAARLAQFQRFMRQVAHLSLPYFRSDERWKARGLLLAIVLLNLGSVYMLVLLNEWNRVFYDALQNKDAAVFWAQLGRFTYLAMIFVAIAIYRFYLTQLLQLRWRAWMTRHLMGRWLQGHAFYRMELGRYAAPSAPGDAAISPNGLPAPGQRVPDNPDQRLQEDVNLFTTQTIDLSMGFLNAVVTLVSFVGILWSLSGGFSFALGGHQFTIPGFMVWMAVLYCVVGSVLTHYIGRPLIGLNFEQQRREADYRHHLMRVREYSEAIALDKGEQAEYRSLDLRFSAVLANYLKLIRKQKQLVGFTNVFGQAAVVFPMLLAAPRFFSGAIQLGELMQISSAFDRVQGALSWFVDRYDSLASWRASTERLTSFEAALSKSNVPPAQVQPAPAATNIAAIQADDLSLQLPDGTPLVQHAQLHAAAGQHTLVQGPSGSGKSTLLRGLTGIWPWATGRVALPASTAVIPQRPYFPDGSLRDALAYPAPAGDYSDAALRHALQQALLPELASRLDDRDNWTQKLSGGELQRLAIARVLLKQPAWVLADEATSALDVAAEQLLYQRLQAMTEQAGGALVSVAHRPTVTGFHQRVWRLVPEDDPTGAVSGAARYRVESEALAPQP</sequence>
<dbReference type="Pfam" id="PF00005">
    <property type="entry name" value="ABC_tran"/>
    <property type="match status" value="1"/>
</dbReference>
<feature type="domain" description="ABC transmembrane type-1" evidence="11">
    <location>
        <begin position="38"/>
        <end position="359"/>
    </location>
</feature>
<dbReference type="InterPro" id="IPR003593">
    <property type="entry name" value="AAA+_ATPase"/>
</dbReference>
<dbReference type="InterPro" id="IPR036640">
    <property type="entry name" value="ABC1_TM_sf"/>
</dbReference>
<gene>
    <name evidence="12" type="ORF">C6570_07610</name>
</gene>
<dbReference type="InterPro" id="IPR003439">
    <property type="entry name" value="ABC_transporter-like_ATP-bd"/>
</dbReference>
<dbReference type="InterPro" id="IPR017871">
    <property type="entry name" value="ABC_transporter-like_CS"/>
</dbReference>
<feature type="transmembrane region" description="Helical" evidence="9">
    <location>
        <begin position="215"/>
        <end position="235"/>
    </location>
</feature>
<dbReference type="Pfam" id="PF06472">
    <property type="entry name" value="ABC_membrane_2"/>
    <property type="match status" value="2"/>
</dbReference>
<evidence type="ECO:0000256" key="8">
    <source>
        <dbReference type="ARBA" id="ARBA00023136"/>
    </source>
</evidence>
<evidence type="ECO:0000256" key="2">
    <source>
        <dbReference type="ARBA" id="ARBA00022448"/>
    </source>
</evidence>
<evidence type="ECO:0000256" key="1">
    <source>
        <dbReference type="ARBA" id="ARBA00004651"/>
    </source>
</evidence>
<dbReference type="PANTHER" id="PTHR11384">
    <property type="entry name" value="ATP-BINDING CASSETTE, SUB-FAMILY D MEMBER"/>
    <property type="match status" value="1"/>
</dbReference>
<keyword evidence="6 12" id="KW-0067">ATP-binding</keyword>
<dbReference type="PROSITE" id="PS50893">
    <property type="entry name" value="ABC_TRANSPORTER_2"/>
    <property type="match status" value="1"/>
</dbReference>
<keyword evidence="2" id="KW-0813">Transport</keyword>
<dbReference type="InterPro" id="IPR027417">
    <property type="entry name" value="P-loop_NTPase"/>
</dbReference>
<feature type="transmembrane region" description="Helical" evidence="9">
    <location>
        <begin position="300"/>
        <end position="320"/>
    </location>
</feature>
<reference evidence="12 13" key="1">
    <citation type="submission" date="2018-03" db="EMBL/GenBank/DDBJ databases">
        <title>Genome sequencing of Ottowia sp.</title>
        <authorList>
            <person name="Kim S.-J."/>
            <person name="Heo J."/>
            <person name="Kwon S.-W."/>
        </authorList>
    </citation>
    <scope>NUCLEOTIDE SEQUENCE [LARGE SCALE GENOMIC DNA]</scope>
    <source>
        <strain evidence="12 13">KADR8-3</strain>
    </source>
</reference>
<name>A0A2S0MDZ8_9BURK</name>
<dbReference type="Gene3D" id="1.20.1560.10">
    <property type="entry name" value="ABC transporter type 1, transmembrane domain"/>
    <property type="match status" value="1"/>
</dbReference>
<proteinExistence type="predicted"/>
<dbReference type="OrthoDB" id="9810134at2"/>
<comment type="subcellular location">
    <subcellularLocation>
        <location evidence="1">Cell membrane</location>
        <topology evidence="1">Multi-pass membrane protein</topology>
    </subcellularLocation>
</comment>
<dbReference type="GO" id="GO:0005886">
    <property type="term" value="C:plasma membrane"/>
    <property type="evidence" value="ECO:0007669"/>
    <property type="project" value="UniProtKB-SubCell"/>
</dbReference>
<dbReference type="PROSITE" id="PS50929">
    <property type="entry name" value="ABC_TM1F"/>
    <property type="match status" value="1"/>
</dbReference>
<keyword evidence="8 9" id="KW-0472">Membrane</keyword>
<dbReference type="KEGG" id="otk:C6570_07610"/>
<dbReference type="Proteomes" id="UP000239709">
    <property type="component" value="Chromosome"/>
</dbReference>
<dbReference type="PANTHER" id="PTHR11384:SF59">
    <property type="entry name" value="LYSOSOMAL COBALAMIN TRANSPORTER ABCD4"/>
    <property type="match status" value="1"/>
</dbReference>
<dbReference type="EMBL" id="CP027666">
    <property type="protein sequence ID" value="AVO34124.1"/>
    <property type="molecule type" value="Genomic_DNA"/>
</dbReference>
<evidence type="ECO:0000256" key="5">
    <source>
        <dbReference type="ARBA" id="ARBA00022741"/>
    </source>
</evidence>
<feature type="transmembrane region" description="Helical" evidence="9">
    <location>
        <begin position="35"/>
        <end position="54"/>
    </location>
</feature>
<protein>
    <submittedName>
        <fullName evidence="12">ABC transporter ATP-binding protein</fullName>
    </submittedName>
</protein>
<evidence type="ECO:0000259" key="10">
    <source>
        <dbReference type="PROSITE" id="PS50893"/>
    </source>
</evidence>
<dbReference type="PROSITE" id="PS00211">
    <property type="entry name" value="ABC_TRANSPORTER_1"/>
    <property type="match status" value="1"/>
</dbReference>
<evidence type="ECO:0000256" key="7">
    <source>
        <dbReference type="ARBA" id="ARBA00022989"/>
    </source>
</evidence>
<keyword evidence="4 9" id="KW-0812">Transmembrane</keyword>
<dbReference type="SUPFAM" id="SSF52540">
    <property type="entry name" value="P-loop containing nucleoside triphosphate hydrolases"/>
    <property type="match status" value="1"/>
</dbReference>
<evidence type="ECO:0000256" key="6">
    <source>
        <dbReference type="ARBA" id="ARBA00022840"/>
    </source>
</evidence>
<keyword evidence="5" id="KW-0547">Nucleotide-binding</keyword>
<keyword evidence="3" id="KW-1003">Cell membrane</keyword>
<keyword evidence="7 9" id="KW-1133">Transmembrane helix</keyword>
<feature type="transmembrane region" description="Helical" evidence="9">
    <location>
        <begin position="180"/>
        <end position="203"/>
    </location>
</feature>
<dbReference type="GO" id="GO:0005524">
    <property type="term" value="F:ATP binding"/>
    <property type="evidence" value="ECO:0007669"/>
    <property type="project" value="UniProtKB-KW"/>
</dbReference>
<evidence type="ECO:0000313" key="13">
    <source>
        <dbReference type="Proteomes" id="UP000239709"/>
    </source>
</evidence>
<dbReference type="SMART" id="SM00382">
    <property type="entry name" value="AAA"/>
    <property type="match status" value="1"/>
</dbReference>
<dbReference type="InterPro" id="IPR011527">
    <property type="entry name" value="ABC1_TM_dom"/>
</dbReference>
<dbReference type="InterPro" id="IPR050835">
    <property type="entry name" value="ABC_transporter_sub-D"/>
</dbReference>
<evidence type="ECO:0000256" key="4">
    <source>
        <dbReference type="ARBA" id="ARBA00022692"/>
    </source>
</evidence>
<dbReference type="SUPFAM" id="SSF90123">
    <property type="entry name" value="ABC transporter transmembrane region"/>
    <property type="match status" value="1"/>
</dbReference>
<feature type="transmembrane region" description="Helical" evidence="9">
    <location>
        <begin position="74"/>
        <end position="96"/>
    </location>
</feature>
<accession>A0A2S0MDZ8</accession>
<keyword evidence="13" id="KW-1185">Reference proteome</keyword>
<evidence type="ECO:0000259" key="11">
    <source>
        <dbReference type="PROSITE" id="PS50929"/>
    </source>
</evidence>
<feature type="domain" description="ABC transporter" evidence="10">
    <location>
        <begin position="396"/>
        <end position="616"/>
    </location>
</feature>
<dbReference type="GO" id="GO:0140359">
    <property type="term" value="F:ABC-type transporter activity"/>
    <property type="evidence" value="ECO:0007669"/>
    <property type="project" value="InterPro"/>
</dbReference>
<dbReference type="AlphaFoldDB" id="A0A2S0MDZ8"/>
<evidence type="ECO:0000256" key="3">
    <source>
        <dbReference type="ARBA" id="ARBA00022475"/>
    </source>
</evidence>
<dbReference type="GO" id="GO:0016887">
    <property type="term" value="F:ATP hydrolysis activity"/>
    <property type="evidence" value="ECO:0007669"/>
    <property type="project" value="InterPro"/>
</dbReference>
<evidence type="ECO:0000313" key="12">
    <source>
        <dbReference type="EMBL" id="AVO34124.1"/>
    </source>
</evidence>
<dbReference type="CDD" id="cd03223">
    <property type="entry name" value="ABCD_peroxisomal_ALDP"/>
    <property type="match status" value="1"/>
</dbReference>
<organism evidence="12 13">
    <name type="scientific">Ottowia oryzae</name>
    <dbReference type="NCBI Taxonomy" id="2109914"/>
    <lineage>
        <taxon>Bacteria</taxon>
        <taxon>Pseudomonadati</taxon>
        <taxon>Pseudomonadota</taxon>
        <taxon>Betaproteobacteria</taxon>
        <taxon>Burkholderiales</taxon>
        <taxon>Comamonadaceae</taxon>
        <taxon>Ottowia</taxon>
    </lineage>
</organism>